<evidence type="ECO:0000256" key="1">
    <source>
        <dbReference type="SAM" id="MobiDB-lite"/>
    </source>
</evidence>
<keyword evidence="2" id="KW-0472">Membrane</keyword>
<dbReference type="GeneID" id="25250349"/>
<dbReference type="VEuPathDB" id="ToxoDB:ETH_00005705"/>
<evidence type="ECO:0000313" key="4">
    <source>
        <dbReference type="EMBL" id="CDJ40981.1"/>
    </source>
</evidence>
<accession>U6KSP6</accession>
<proteinExistence type="predicted"/>
<reference evidence="4" key="2">
    <citation type="submission" date="2013-10" db="EMBL/GenBank/DDBJ databases">
        <authorList>
            <person name="Aslett M."/>
        </authorList>
    </citation>
    <scope>NUCLEOTIDE SEQUENCE [LARGE SCALE GENOMIC DNA]</scope>
    <source>
        <strain evidence="4">Houghton</strain>
    </source>
</reference>
<feature type="transmembrane region" description="Helical" evidence="2">
    <location>
        <begin position="717"/>
        <end position="741"/>
    </location>
</feature>
<dbReference type="EMBL" id="HG675415">
    <property type="protein sequence ID" value="CDJ40981.1"/>
    <property type="molecule type" value="Genomic_DNA"/>
</dbReference>
<name>U6KSP6_EIMTE</name>
<dbReference type="SUPFAM" id="SSF51695">
    <property type="entry name" value="PLC-like phosphodiesterases"/>
    <property type="match status" value="1"/>
</dbReference>
<dbReference type="GO" id="GO:0006629">
    <property type="term" value="P:lipid metabolic process"/>
    <property type="evidence" value="ECO:0007669"/>
    <property type="project" value="InterPro"/>
</dbReference>
<dbReference type="VEuPathDB" id="ToxoDB:ETH2_1204600"/>
<feature type="region of interest" description="Disordered" evidence="1">
    <location>
        <begin position="249"/>
        <end position="270"/>
    </location>
</feature>
<evidence type="ECO:0000256" key="2">
    <source>
        <dbReference type="SAM" id="Phobius"/>
    </source>
</evidence>
<protein>
    <submittedName>
        <fullName evidence="4">Uncharacterized protein</fullName>
    </submittedName>
</protein>
<evidence type="ECO:0000313" key="5">
    <source>
        <dbReference type="Proteomes" id="UP000030747"/>
    </source>
</evidence>
<evidence type="ECO:0000256" key="3">
    <source>
        <dbReference type="SAM" id="SignalP"/>
    </source>
</evidence>
<feature type="signal peptide" evidence="3">
    <location>
        <begin position="1"/>
        <end position="34"/>
    </location>
</feature>
<feature type="chain" id="PRO_5004673705" evidence="3">
    <location>
        <begin position="35"/>
        <end position="782"/>
    </location>
</feature>
<reference evidence="4" key="1">
    <citation type="submission" date="2013-10" db="EMBL/GenBank/DDBJ databases">
        <title>Genomic analysis of the causative agents of coccidiosis in chickens.</title>
        <authorList>
            <person name="Reid A.J."/>
            <person name="Blake D."/>
            <person name="Billington K."/>
            <person name="Browne H."/>
            <person name="Dunn M."/>
            <person name="Hung S."/>
            <person name="Kawahara F."/>
            <person name="Miranda-Saavedra D."/>
            <person name="Mourier T."/>
            <person name="Nagra H."/>
            <person name="Otto T.D."/>
            <person name="Rawlings N."/>
            <person name="Sanchez A."/>
            <person name="Sanders M."/>
            <person name="Subramaniam C."/>
            <person name="Tay Y."/>
            <person name="Dear P."/>
            <person name="Doerig C."/>
            <person name="Gruber A."/>
            <person name="Parkinson J."/>
            <person name="Shirley M."/>
            <person name="Wan K.L."/>
            <person name="Berriman M."/>
            <person name="Tomley F."/>
            <person name="Pain A."/>
        </authorList>
    </citation>
    <scope>NUCLEOTIDE SEQUENCE [LARGE SCALE GENOMIC DNA]</scope>
    <source>
        <strain evidence="4">Houghton</strain>
    </source>
</reference>
<sequence length="782" mass="86204">MPRLLARRCMAAGSRTCLVPVAVLLSLLPTASMAASSTVKPFQSGDEFQQGDPRVPHYNSYHVVEDIEGIDGQVSAEWLDLHAHLPLLKLALPATYMSTLTDVNVPKYAGKVESQNLGVVDQLKDGIRLIDVRLWRDERVADPLSGWFTEVPWRLFEDAELLKSLANKKTIGTLSAAEAEALNVHSRTDLVEGLFKPVLQFLRKSRTEVAVVVFSAVNGNTHTKRNAIVKGSELGESLAHAEKQLESFLQSGGPYSDNEHDVEPQNQPAAPSVVRVGPHSAYYSPLLDSFVKKSVTFNHFAEITELIDKFWGALLPHHSDTFVGADEQIQPMRDSQKDPEGFRQWQRSQGAAFLAKPVSELRDAKVRLLLLVDDPLLAWFITTQSQQQVIAFVKADHMYDVSYKSESHFAPCASPHTARNGKPSTSRVSSWPVCRSLCNTVGPKECSAWSWKPDESSQSLQSVHSRREGDLGSLWDERADEELGKCELFTTPLVELSFEAITQGADCPNEDLMTSELPWDTMSVVGDLLLSVLPLVHVEAPPSVRRHSMRKMTNVKFGFDSRVCMLTTGSPSGHETKYGISQKLIRVIFAPPTPQIRIEASQRPAYSQRSDVVRRFNSALADYVLLLLSRYRILERDLVVSRPINAIQISKYHSVRSRLEPFAAATFFEHIAILNPSGLIGANLMAFPEGGYGFPWTDPAAETTTKAVEPPQSGPYVTMWLCFIGIITAVSVCVFIATLWCPCHLAGFLRKVCRRRATATGPSAGSGGVVSLSNVNSSGTAA</sequence>
<keyword evidence="2" id="KW-1133">Transmembrane helix</keyword>
<dbReference type="InterPro" id="IPR017946">
    <property type="entry name" value="PLC-like_Pdiesterase_TIM-brl"/>
</dbReference>
<keyword evidence="3" id="KW-0732">Signal</keyword>
<dbReference type="RefSeq" id="XP_013231731.1">
    <property type="nucleotide sequence ID" value="XM_013376277.1"/>
</dbReference>
<dbReference type="Proteomes" id="UP000030747">
    <property type="component" value="Unassembled WGS sequence"/>
</dbReference>
<gene>
    <name evidence="4" type="ORF">ETH_00005705</name>
</gene>
<keyword evidence="5" id="KW-1185">Reference proteome</keyword>
<dbReference type="OrthoDB" id="329684at2759"/>
<organism evidence="4 5">
    <name type="scientific">Eimeria tenella</name>
    <name type="common">Coccidian parasite</name>
    <dbReference type="NCBI Taxonomy" id="5802"/>
    <lineage>
        <taxon>Eukaryota</taxon>
        <taxon>Sar</taxon>
        <taxon>Alveolata</taxon>
        <taxon>Apicomplexa</taxon>
        <taxon>Conoidasida</taxon>
        <taxon>Coccidia</taxon>
        <taxon>Eucoccidiorida</taxon>
        <taxon>Eimeriorina</taxon>
        <taxon>Eimeriidae</taxon>
        <taxon>Eimeria</taxon>
    </lineage>
</organism>
<dbReference type="Gene3D" id="3.20.20.190">
    <property type="entry name" value="Phosphatidylinositol (PI) phosphodiesterase"/>
    <property type="match status" value="1"/>
</dbReference>
<dbReference type="OMA" id="MQWSASS"/>
<dbReference type="AlphaFoldDB" id="U6KSP6"/>
<keyword evidence="2" id="KW-0812">Transmembrane</keyword>
<dbReference type="GO" id="GO:0008081">
    <property type="term" value="F:phosphoric diester hydrolase activity"/>
    <property type="evidence" value="ECO:0007669"/>
    <property type="project" value="InterPro"/>
</dbReference>